<dbReference type="SUPFAM" id="SSF49265">
    <property type="entry name" value="Fibronectin type III"/>
    <property type="match status" value="1"/>
</dbReference>
<gene>
    <name evidence="3" type="ORF">S01H1_44321</name>
</gene>
<feature type="domain" description="Fibronectin type-III" evidence="2">
    <location>
        <begin position="17"/>
        <end position="118"/>
    </location>
</feature>
<protein>
    <recommendedName>
        <fullName evidence="2">Fibronectin type-III domain-containing protein</fullName>
    </recommendedName>
</protein>
<dbReference type="Gene3D" id="2.60.40.10">
    <property type="entry name" value="Immunoglobulins"/>
    <property type="match status" value="1"/>
</dbReference>
<feature type="non-terminal residue" evidence="3">
    <location>
        <position position="1"/>
    </location>
</feature>
<name>X0ULJ1_9ZZZZ</name>
<dbReference type="SMART" id="SM00060">
    <property type="entry name" value="FN3"/>
    <property type="match status" value="1"/>
</dbReference>
<comment type="caution">
    <text evidence="3">The sequence shown here is derived from an EMBL/GenBank/DDBJ whole genome shotgun (WGS) entry which is preliminary data.</text>
</comment>
<sequence>ASDKAYLNSEATTINTAPSPPSSINAVPSGSTVTLSWDGGSDDITPQDMLTYNIRVGTTPGSNNIASGIIPAGPGNAGHHTEYTLKDLSPGTYYWSVQTVDGSYIKSTWATQASFTIS</sequence>
<feature type="compositionally biased region" description="Polar residues" evidence="1">
    <location>
        <begin position="9"/>
        <end position="30"/>
    </location>
</feature>
<proteinExistence type="predicted"/>
<reference evidence="3" key="1">
    <citation type="journal article" date="2014" name="Front. Microbiol.">
        <title>High frequency of phylogenetically diverse reductive dehalogenase-homologous genes in deep subseafloor sedimentary metagenomes.</title>
        <authorList>
            <person name="Kawai M."/>
            <person name="Futagami T."/>
            <person name="Toyoda A."/>
            <person name="Takaki Y."/>
            <person name="Nishi S."/>
            <person name="Hori S."/>
            <person name="Arai W."/>
            <person name="Tsubouchi T."/>
            <person name="Morono Y."/>
            <person name="Uchiyama I."/>
            <person name="Ito T."/>
            <person name="Fujiyama A."/>
            <person name="Inagaki F."/>
            <person name="Takami H."/>
        </authorList>
    </citation>
    <scope>NUCLEOTIDE SEQUENCE</scope>
    <source>
        <strain evidence="3">Expedition CK06-06</strain>
    </source>
</reference>
<dbReference type="InterPro" id="IPR013783">
    <property type="entry name" value="Ig-like_fold"/>
</dbReference>
<dbReference type="InterPro" id="IPR036116">
    <property type="entry name" value="FN3_sf"/>
</dbReference>
<dbReference type="PROSITE" id="PS50853">
    <property type="entry name" value="FN3"/>
    <property type="match status" value="1"/>
</dbReference>
<dbReference type="AlphaFoldDB" id="X0ULJ1"/>
<dbReference type="InterPro" id="IPR003961">
    <property type="entry name" value="FN3_dom"/>
</dbReference>
<organism evidence="3">
    <name type="scientific">marine sediment metagenome</name>
    <dbReference type="NCBI Taxonomy" id="412755"/>
    <lineage>
        <taxon>unclassified sequences</taxon>
        <taxon>metagenomes</taxon>
        <taxon>ecological metagenomes</taxon>
    </lineage>
</organism>
<evidence type="ECO:0000259" key="2">
    <source>
        <dbReference type="PROSITE" id="PS50853"/>
    </source>
</evidence>
<feature type="region of interest" description="Disordered" evidence="1">
    <location>
        <begin position="1"/>
        <end position="30"/>
    </location>
</feature>
<dbReference type="EMBL" id="BARS01028271">
    <property type="protein sequence ID" value="GAG06470.1"/>
    <property type="molecule type" value="Genomic_DNA"/>
</dbReference>
<evidence type="ECO:0000256" key="1">
    <source>
        <dbReference type="SAM" id="MobiDB-lite"/>
    </source>
</evidence>
<accession>X0ULJ1</accession>
<dbReference type="CDD" id="cd00063">
    <property type="entry name" value="FN3"/>
    <property type="match status" value="1"/>
</dbReference>
<dbReference type="Pfam" id="PF00041">
    <property type="entry name" value="fn3"/>
    <property type="match status" value="1"/>
</dbReference>
<evidence type="ECO:0000313" key="3">
    <source>
        <dbReference type="EMBL" id="GAG06470.1"/>
    </source>
</evidence>